<sequence>MSELKRLDSSTSVPFSAETAVHWRPLIETSMRSRLTSLWLVAV</sequence>
<evidence type="ECO:0000313" key="2">
    <source>
        <dbReference type="Proteomes" id="UP000017984"/>
    </source>
</evidence>
<comment type="caution">
    <text evidence="1">The sequence shown here is derived from an EMBL/GenBank/DDBJ whole genome shotgun (WGS) entry which is preliminary data.</text>
</comment>
<gene>
    <name evidence="1" type="ORF">M878_44700</name>
</gene>
<protein>
    <submittedName>
        <fullName evidence="1">Uncharacterized protein</fullName>
    </submittedName>
</protein>
<keyword evidence="2" id="KW-1185">Reference proteome</keyword>
<dbReference type="EMBL" id="AWQX01000391">
    <property type="protein sequence ID" value="EST18420.1"/>
    <property type="molecule type" value="Genomic_DNA"/>
</dbReference>
<dbReference type="Proteomes" id="UP000017984">
    <property type="component" value="Chromosome"/>
</dbReference>
<dbReference type="HOGENOM" id="CLU_3240386_0_0_11"/>
<name>V6JF15_STRRC</name>
<evidence type="ECO:0000313" key="1">
    <source>
        <dbReference type="EMBL" id="EST18420.1"/>
    </source>
</evidence>
<reference evidence="1 2" key="1">
    <citation type="journal article" date="2014" name="Genome Announc.">
        <title>Draft Genome Sequence of Streptomyces roseochromogenes subsp. oscitans DS 12.976, Producer of the Aminocoumarin Antibiotic Clorobiocin.</title>
        <authorList>
            <person name="Ruckert C."/>
            <person name="Kalinowski J."/>
            <person name="Heide L."/>
            <person name="Apel A.K."/>
        </authorList>
    </citation>
    <scope>NUCLEOTIDE SEQUENCE [LARGE SCALE GENOMIC DNA]</scope>
    <source>
        <strain evidence="1 2">DS 12.976</strain>
    </source>
</reference>
<proteinExistence type="predicted"/>
<organism evidence="1 2">
    <name type="scientific">Streptomyces roseochromogenus subsp. oscitans DS 12.976</name>
    <dbReference type="NCBI Taxonomy" id="1352936"/>
    <lineage>
        <taxon>Bacteria</taxon>
        <taxon>Bacillati</taxon>
        <taxon>Actinomycetota</taxon>
        <taxon>Actinomycetes</taxon>
        <taxon>Kitasatosporales</taxon>
        <taxon>Streptomycetaceae</taxon>
        <taxon>Streptomyces</taxon>
    </lineage>
</organism>
<accession>V6JF15</accession>
<dbReference type="AlphaFoldDB" id="V6JF15"/>
<dbReference type="PATRIC" id="fig|1352936.5.peg.9285"/>